<name>A0ABS5GIM2_9BRAD</name>
<dbReference type="Proteomes" id="UP001314635">
    <property type="component" value="Unassembled WGS sequence"/>
</dbReference>
<dbReference type="EMBL" id="JAFCLK010000052">
    <property type="protein sequence ID" value="MBR1140951.1"/>
    <property type="molecule type" value="Genomic_DNA"/>
</dbReference>
<evidence type="ECO:0000313" key="2">
    <source>
        <dbReference type="Proteomes" id="UP001314635"/>
    </source>
</evidence>
<sequence>MVPGGEIGVRRRRHNVAWARRAVSIMAAYLIALQMVLAGAMSAQMAAAASSDLGVICTDAQGGTTHDPSAPASAVLHKDFCAVCAFAAHAAPVPTAAAETLARSAAELRLATFVAWAARDSRLREPRLSQGPPANA</sequence>
<protein>
    <recommendedName>
        <fullName evidence="3">DUF2946 domain-containing protein</fullName>
    </recommendedName>
</protein>
<accession>A0ABS5GIM2</accession>
<reference evidence="2" key="1">
    <citation type="journal article" date="2021" name="ISME J.">
        <title>Evolutionary origin and ecological implication of a unique nif island in free-living Bradyrhizobium lineages.</title>
        <authorList>
            <person name="Tao J."/>
        </authorList>
    </citation>
    <scope>NUCLEOTIDE SEQUENCE [LARGE SCALE GENOMIC DNA]</scope>
    <source>
        <strain evidence="2">SZCCT0094</strain>
    </source>
</reference>
<keyword evidence="2" id="KW-1185">Reference proteome</keyword>
<dbReference type="Pfam" id="PF11162">
    <property type="entry name" value="DUF2946"/>
    <property type="match status" value="1"/>
</dbReference>
<comment type="caution">
    <text evidence="1">The sequence shown here is derived from an EMBL/GenBank/DDBJ whole genome shotgun (WGS) entry which is preliminary data.</text>
</comment>
<organism evidence="1 2">
    <name type="scientific">Bradyrhizobium denitrificans</name>
    <dbReference type="NCBI Taxonomy" id="2734912"/>
    <lineage>
        <taxon>Bacteria</taxon>
        <taxon>Pseudomonadati</taxon>
        <taxon>Pseudomonadota</taxon>
        <taxon>Alphaproteobacteria</taxon>
        <taxon>Hyphomicrobiales</taxon>
        <taxon>Nitrobacteraceae</taxon>
        <taxon>Bradyrhizobium</taxon>
    </lineage>
</organism>
<dbReference type="InterPro" id="IPR021333">
    <property type="entry name" value="DUF2946"/>
</dbReference>
<evidence type="ECO:0000313" key="1">
    <source>
        <dbReference type="EMBL" id="MBR1140951.1"/>
    </source>
</evidence>
<evidence type="ECO:0008006" key="3">
    <source>
        <dbReference type="Google" id="ProtNLM"/>
    </source>
</evidence>
<proteinExistence type="predicted"/>
<gene>
    <name evidence="1" type="ORF">JQ619_34910</name>
</gene>